<organism evidence="1 2">
    <name type="scientific">Lactobacillus crispatus</name>
    <dbReference type="NCBI Taxonomy" id="47770"/>
    <lineage>
        <taxon>Bacteria</taxon>
        <taxon>Bacillati</taxon>
        <taxon>Bacillota</taxon>
        <taxon>Bacilli</taxon>
        <taxon>Lactobacillales</taxon>
        <taxon>Lactobacillaceae</taxon>
        <taxon>Lactobacillus</taxon>
    </lineage>
</organism>
<dbReference type="RefSeq" id="WP_005722023.1">
    <property type="nucleotide sequence ID" value="NZ_CAZZQD010000001.1"/>
</dbReference>
<sequence>MNDNDFFVVSYKILSYLKYCYENDKRVDPTILSEGMLSISNNQFLKTLKMLIDQGYIDGVYVKQTLDGMFVLNNRSKAAITMSGLDYLKNDRSMKEAFEQLGPVQKWLPIIK</sequence>
<dbReference type="Gene3D" id="1.10.10.10">
    <property type="entry name" value="Winged helix-like DNA-binding domain superfamily/Winged helix DNA-binding domain"/>
    <property type="match status" value="1"/>
</dbReference>
<accession>A0ABV2B6K1</accession>
<protein>
    <submittedName>
        <fullName evidence="1">YjcQ family protein</fullName>
    </submittedName>
</protein>
<reference evidence="1" key="1">
    <citation type="submission" date="2024-06" db="EMBL/GenBank/DDBJ databases">
        <title>Vaginal Lactobacillus fatty acid response mechanisms reveal a metabolite-targeted strategy for bacterial vaginosis treatment.</title>
        <authorList>
            <person name="Zhu M."/>
            <person name="Blainey P.C."/>
            <person name="Bloom S.M."/>
            <person name="Kwon D.S."/>
        </authorList>
    </citation>
    <scope>NUCLEOTIDE SEQUENCE</scope>
    <source>
        <strain evidence="1">194_F1_1</strain>
    </source>
</reference>
<name>A0ABV2B6K1_9LACO</name>
<evidence type="ECO:0000313" key="1">
    <source>
        <dbReference type="EMBL" id="MES5148888.1"/>
    </source>
</evidence>
<keyword evidence="2" id="KW-1185">Reference proteome</keyword>
<proteinExistence type="predicted"/>
<gene>
    <name evidence="1" type="ORF">ABVC42_02940</name>
</gene>
<dbReference type="SUPFAM" id="SSF46785">
    <property type="entry name" value="Winged helix' DNA-binding domain"/>
    <property type="match status" value="1"/>
</dbReference>
<dbReference type="Proteomes" id="UP001434419">
    <property type="component" value="Unassembled WGS sequence"/>
</dbReference>
<dbReference type="EMBL" id="JBETVU010000012">
    <property type="protein sequence ID" value="MES5148888.1"/>
    <property type="molecule type" value="Genomic_DNA"/>
</dbReference>
<comment type="caution">
    <text evidence="1">The sequence shown here is derived from an EMBL/GenBank/DDBJ whole genome shotgun (WGS) entry which is preliminary data.</text>
</comment>
<evidence type="ECO:0000313" key="2">
    <source>
        <dbReference type="Proteomes" id="UP001434419"/>
    </source>
</evidence>
<dbReference type="InterPro" id="IPR036388">
    <property type="entry name" value="WH-like_DNA-bd_sf"/>
</dbReference>
<dbReference type="InterPro" id="IPR036390">
    <property type="entry name" value="WH_DNA-bd_sf"/>
</dbReference>
<dbReference type="InterPro" id="IPR018597">
    <property type="entry name" value="Phage_Tuc2009_YjcQ"/>
</dbReference>
<dbReference type="Pfam" id="PF09639">
    <property type="entry name" value="YjcQ"/>
    <property type="match status" value="1"/>
</dbReference>